<reference evidence="9 10" key="1">
    <citation type="journal article" date="2015" name="Genome Announc.">
        <title>Expanding the biotechnology potential of lactobacilli through comparative genomics of 213 strains and associated genera.</title>
        <authorList>
            <person name="Sun Z."/>
            <person name="Harris H.M."/>
            <person name="McCann A."/>
            <person name="Guo C."/>
            <person name="Argimon S."/>
            <person name="Zhang W."/>
            <person name="Yang X."/>
            <person name="Jeffery I.B."/>
            <person name="Cooney J.C."/>
            <person name="Kagawa T.F."/>
            <person name="Liu W."/>
            <person name="Song Y."/>
            <person name="Salvetti E."/>
            <person name="Wrobel A."/>
            <person name="Rasinkangas P."/>
            <person name="Parkhill J."/>
            <person name="Rea M.C."/>
            <person name="O'Sullivan O."/>
            <person name="Ritari J."/>
            <person name="Douillard F.P."/>
            <person name="Paul Ross R."/>
            <person name="Yang R."/>
            <person name="Briner A.E."/>
            <person name="Felis G.E."/>
            <person name="de Vos W.M."/>
            <person name="Barrangou R."/>
            <person name="Klaenhammer T.R."/>
            <person name="Caufield P.W."/>
            <person name="Cui Y."/>
            <person name="Zhang H."/>
            <person name="O'Toole P.W."/>
        </authorList>
    </citation>
    <scope>NUCLEOTIDE SEQUENCE [LARGE SCALE GENOMIC DNA]</scope>
    <source>
        <strain evidence="9 10">DSM 22689</strain>
    </source>
</reference>
<dbReference type="Pfam" id="PF08439">
    <property type="entry name" value="Peptidase_M3_N"/>
    <property type="match status" value="1"/>
</dbReference>
<dbReference type="AlphaFoldDB" id="A0A0R2CK83"/>
<name>A0A0R2CK83_9LACO</name>
<dbReference type="Gene3D" id="1.10.1370.20">
    <property type="entry name" value="Oligoendopeptidase f, C-terminal domain"/>
    <property type="match status" value="1"/>
</dbReference>
<keyword evidence="1 6" id="KW-0645">Protease</keyword>
<dbReference type="EC" id="3.4.24.-" evidence="6"/>
<evidence type="ECO:0000313" key="9">
    <source>
        <dbReference type="EMBL" id="KRM91632.1"/>
    </source>
</evidence>
<dbReference type="PANTHER" id="PTHR11804">
    <property type="entry name" value="PROTEASE M3 THIMET OLIGOPEPTIDASE-RELATED"/>
    <property type="match status" value="1"/>
</dbReference>
<dbReference type="CDD" id="cd09608">
    <property type="entry name" value="M3B_PepF"/>
    <property type="match status" value="1"/>
</dbReference>
<evidence type="ECO:0000256" key="5">
    <source>
        <dbReference type="ARBA" id="ARBA00023049"/>
    </source>
</evidence>
<evidence type="ECO:0000259" key="8">
    <source>
        <dbReference type="Pfam" id="PF08439"/>
    </source>
</evidence>
<comment type="function">
    <text evidence="6">Has oligopeptidase activity and degrades a variety of small bioactive peptides.</text>
</comment>
<dbReference type="PATRIC" id="fig|1423745.4.peg.816"/>
<gene>
    <name evidence="9" type="ORF">FC87_GL000767</name>
</gene>
<accession>A0A0R2CK83</accession>
<sequence length="599" mass="68343">MTAKALPKRSEVDPQLTWDLTTIFANQADFQAELAAVKTLAQQLKKTAVPKFISANTLQAATEQVLQLNRRFEKVRVFAELQNDVETTVPSTQAALVQTEQLDNLVSEAQAWYPNAVVATGATLITTWLKSYPSLQTYHRFLELNLRAAGHLLPVNQEQLLAQATQIFNAPEKIFNQLDSSDLPFPTVTDEQGNRVQLSNGRYGLLLESTQQAVRAETFHKTYEVYQQFQNTFATTLGSQVNANNFSARVHHFESAQAQALFENEVPQSVLDTLITEVHRHLPLLQRYVALRKRFLHTEQLHMYDMYVPLATSPQTKYTFAEAKQLARQALQVLGPTYQQLMETAFKQRWIDVVENENKRTGAYSSGSYDTNPFILLNWQDNLNNVYTLVHEMGHSIHSAMTRKHQPYQTGDYSIFVAEIASTTNENLLTDYLLEHTTDDNLKKYILSLYLEGFKGTIFRQTQFAEFEKLIHHEAQRGTPLTASQLNQWYLQLNSQYYGPDLQADPEIQLEWARIPHFYYDFYVYQYATGYAAAINLAGNLETGGQTARRQYFSYLQAGNSKAPLDIMKMAGVAMDQSAYLTKAFTQFEKRLAALEKLI</sequence>
<dbReference type="NCBIfam" id="TIGR00181">
    <property type="entry name" value="pepF"/>
    <property type="match status" value="1"/>
</dbReference>
<protein>
    <recommendedName>
        <fullName evidence="6">Oligopeptidase F</fullName>
        <ecNumber evidence="6">3.4.24.-</ecNumber>
    </recommendedName>
</protein>
<evidence type="ECO:0000313" key="10">
    <source>
        <dbReference type="Proteomes" id="UP000051586"/>
    </source>
</evidence>
<organism evidence="9 10">
    <name type="scientific">Fructilactobacillus florum DSM 22689 = JCM 16035</name>
    <dbReference type="NCBI Taxonomy" id="1423745"/>
    <lineage>
        <taxon>Bacteria</taxon>
        <taxon>Bacillati</taxon>
        <taxon>Bacillota</taxon>
        <taxon>Bacilli</taxon>
        <taxon>Lactobacillales</taxon>
        <taxon>Lactobacillaceae</taxon>
        <taxon>Fructilactobacillus</taxon>
    </lineage>
</organism>
<feature type="domain" description="Oligopeptidase F N-terminal" evidence="8">
    <location>
        <begin position="122"/>
        <end position="185"/>
    </location>
</feature>
<dbReference type="GO" id="GO:0004222">
    <property type="term" value="F:metalloendopeptidase activity"/>
    <property type="evidence" value="ECO:0007669"/>
    <property type="project" value="UniProtKB-UniRule"/>
</dbReference>
<dbReference type="Gene3D" id="1.10.287.830">
    <property type="entry name" value="putative peptidase helix hairpin domain like"/>
    <property type="match status" value="1"/>
</dbReference>
<dbReference type="InterPro" id="IPR045090">
    <property type="entry name" value="Pept_M3A_M3B"/>
</dbReference>
<comment type="caution">
    <text evidence="9">The sequence shown here is derived from an EMBL/GenBank/DDBJ whole genome shotgun (WGS) entry which is preliminary data.</text>
</comment>
<dbReference type="InterPro" id="IPR013647">
    <property type="entry name" value="OligopepF_N_dom"/>
</dbReference>
<keyword evidence="4 6" id="KW-0862">Zinc</keyword>
<keyword evidence="2 6" id="KW-0479">Metal-binding</keyword>
<dbReference type="GO" id="GO:0046872">
    <property type="term" value="F:metal ion binding"/>
    <property type="evidence" value="ECO:0007669"/>
    <property type="project" value="UniProtKB-UniRule"/>
</dbReference>
<dbReference type="EMBL" id="AYZI01000004">
    <property type="protein sequence ID" value="KRM91632.1"/>
    <property type="molecule type" value="Genomic_DNA"/>
</dbReference>
<evidence type="ECO:0000256" key="3">
    <source>
        <dbReference type="ARBA" id="ARBA00022801"/>
    </source>
</evidence>
<evidence type="ECO:0000256" key="4">
    <source>
        <dbReference type="ARBA" id="ARBA00022833"/>
    </source>
</evidence>
<dbReference type="SUPFAM" id="SSF55486">
    <property type="entry name" value="Metalloproteases ('zincins'), catalytic domain"/>
    <property type="match status" value="1"/>
</dbReference>
<dbReference type="Proteomes" id="UP000051586">
    <property type="component" value="Unassembled WGS sequence"/>
</dbReference>
<dbReference type="Pfam" id="PF01432">
    <property type="entry name" value="Peptidase_M3"/>
    <property type="match status" value="1"/>
</dbReference>
<evidence type="ECO:0000256" key="6">
    <source>
        <dbReference type="RuleBase" id="RU368091"/>
    </source>
</evidence>
<dbReference type="GO" id="GO:0006508">
    <property type="term" value="P:proteolysis"/>
    <property type="evidence" value="ECO:0007669"/>
    <property type="project" value="UniProtKB-KW"/>
</dbReference>
<dbReference type="InterPro" id="IPR042088">
    <property type="entry name" value="OligoPept_F_C"/>
</dbReference>
<dbReference type="InterPro" id="IPR001567">
    <property type="entry name" value="Pept_M3A_M3B_dom"/>
</dbReference>
<feature type="domain" description="Peptidase M3A/M3B catalytic" evidence="7">
    <location>
        <begin position="206"/>
        <end position="585"/>
    </location>
</feature>
<dbReference type="PANTHER" id="PTHR11804:SF84">
    <property type="entry name" value="SACCHAROLYSIN"/>
    <property type="match status" value="1"/>
</dbReference>
<evidence type="ECO:0000256" key="1">
    <source>
        <dbReference type="ARBA" id="ARBA00022670"/>
    </source>
</evidence>
<dbReference type="STRING" id="1423745.GCA_001311215_01272"/>
<comment type="similarity">
    <text evidence="6">Belongs to the peptidase M3B family.</text>
</comment>
<dbReference type="Gene3D" id="1.20.140.70">
    <property type="entry name" value="Oligopeptidase f, N-terminal domain"/>
    <property type="match status" value="1"/>
</dbReference>
<evidence type="ECO:0000259" key="7">
    <source>
        <dbReference type="Pfam" id="PF01432"/>
    </source>
</evidence>
<evidence type="ECO:0000256" key="2">
    <source>
        <dbReference type="ARBA" id="ARBA00022723"/>
    </source>
</evidence>
<proteinExistence type="inferred from homology"/>
<keyword evidence="5 6" id="KW-0482">Metalloprotease</keyword>
<comment type="cofactor">
    <cofactor evidence="6">
        <name>Zn(2+)</name>
        <dbReference type="ChEBI" id="CHEBI:29105"/>
    </cofactor>
    <text evidence="6">Binds 1 zinc ion.</text>
</comment>
<dbReference type="GO" id="GO:0006518">
    <property type="term" value="P:peptide metabolic process"/>
    <property type="evidence" value="ECO:0007669"/>
    <property type="project" value="TreeGrafter"/>
</dbReference>
<keyword evidence="3 6" id="KW-0378">Hydrolase</keyword>
<dbReference type="InterPro" id="IPR004438">
    <property type="entry name" value="Peptidase_M3B"/>
</dbReference>
<dbReference type="RefSeq" id="WP_056961595.1">
    <property type="nucleotide sequence ID" value="NZ_AYZI01000004.1"/>
</dbReference>